<dbReference type="Pfam" id="PF17674">
    <property type="entry name" value="HHH_9"/>
    <property type="match status" value="1"/>
</dbReference>
<dbReference type="SUPFAM" id="SSF53098">
    <property type="entry name" value="Ribonuclease H-like"/>
    <property type="match status" value="1"/>
</dbReference>
<dbReference type="RefSeq" id="WP_137273754.1">
    <property type="nucleotide sequence ID" value="NZ_SIYF01000002.1"/>
</dbReference>
<reference evidence="2 3" key="1">
    <citation type="submission" date="2019-02" db="EMBL/GenBank/DDBJ databases">
        <title>Bacteria dissemination in different level of health care in South Africa: the effectiveness of infections prevention and control.</title>
        <authorList>
            <person name="Shobo C."/>
            <person name="Amoako D.G."/>
            <person name="Allam M."/>
            <person name="Ismail A."/>
            <person name="Bester L.A."/>
            <person name="Essack S.Y."/>
        </authorList>
    </citation>
    <scope>NUCLEOTIDE SEQUENCE [LARGE SCALE GENOMIC DNA]</scope>
    <source>
        <strain evidence="2 3">2SIL2</strain>
    </source>
</reference>
<dbReference type="PANTHER" id="PTHR10724">
    <property type="entry name" value="30S RIBOSOMAL PROTEIN S1"/>
    <property type="match status" value="1"/>
</dbReference>
<gene>
    <name evidence="2" type="ORF">EY666_00125</name>
</gene>
<dbReference type="FunFam" id="3.30.420.140:FF:000001">
    <property type="entry name" value="RNA-binding transcriptional accessory protein"/>
    <property type="match status" value="1"/>
</dbReference>
<dbReference type="SUPFAM" id="SSF47781">
    <property type="entry name" value="RuvA domain 2-like"/>
    <property type="match status" value="2"/>
</dbReference>
<dbReference type="InterPro" id="IPR012340">
    <property type="entry name" value="NA-bd_OB-fold"/>
</dbReference>
<dbReference type="InterPro" id="IPR041692">
    <property type="entry name" value="HHH_9"/>
</dbReference>
<dbReference type="InterPro" id="IPR006641">
    <property type="entry name" value="YqgF/RNaseH-like_dom"/>
</dbReference>
<dbReference type="CDD" id="cd05685">
    <property type="entry name" value="S1_Tex"/>
    <property type="match status" value="1"/>
</dbReference>
<dbReference type="PANTHER" id="PTHR10724:SF10">
    <property type="entry name" value="S1 RNA-BINDING DOMAIN-CONTAINING PROTEIN 1"/>
    <property type="match status" value="1"/>
</dbReference>
<evidence type="ECO:0000259" key="1">
    <source>
        <dbReference type="PROSITE" id="PS50126"/>
    </source>
</evidence>
<dbReference type="EMBL" id="SIYF01000002">
    <property type="protein sequence ID" value="TKK92159.1"/>
    <property type="molecule type" value="Genomic_DNA"/>
</dbReference>
<dbReference type="Gene3D" id="1.10.150.310">
    <property type="entry name" value="Tex RuvX-like domain-like"/>
    <property type="match status" value="1"/>
</dbReference>
<dbReference type="PROSITE" id="PS50126">
    <property type="entry name" value="S1"/>
    <property type="match status" value="1"/>
</dbReference>
<dbReference type="GO" id="GO:0006412">
    <property type="term" value="P:translation"/>
    <property type="evidence" value="ECO:0007669"/>
    <property type="project" value="TreeGrafter"/>
</dbReference>
<proteinExistence type="predicted"/>
<accession>A0A4U3MST3</accession>
<dbReference type="Gene3D" id="2.40.50.140">
    <property type="entry name" value="Nucleic acid-binding proteins"/>
    <property type="match status" value="1"/>
</dbReference>
<name>A0A4U3MST3_ENTFL</name>
<dbReference type="Pfam" id="PF00575">
    <property type="entry name" value="S1"/>
    <property type="match status" value="1"/>
</dbReference>
<dbReference type="InterPro" id="IPR032639">
    <property type="entry name" value="Tex_YqgF"/>
</dbReference>
<dbReference type="Gene3D" id="3.30.420.140">
    <property type="entry name" value="YqgF/RNase H-like domain"/>
    <property type="match status" value="1"/>
</dbReference>
<dbReference type="GO" id="GO:0005737">
    <property type="term" value="C:cytoplasm"/>
    <property type="evidence" value="ECO:0007669"/>
    <property type="project" value="UniProtKB-ARBA"/>
</dbReference>
<dbReference type="InterPro" id="IPR003029">
    <property type="entry name" value="S1_domain"/>
</dbReference>
<dbReference type="FunFam" id="1.10.150.310:FF:000001">
    <property type="entry name" value="RNA-binding transcriptional accessory protein"/>
    <property type="match status" value="1"/>
</dbReference>
<dbReference type="InterPro" id="IPR037027">
    <property type="entry name" value="YqgF/RNaseH-like_dom_sf"/>
</dbReference>
<evidence type="ECO:0000313" key="2">
    <source>
        <dbReference type="EMBL" id="TKK92159.1"/>
    </source>
</evidence>
<dbReference type="AlphaFoldDB" id="A0A4U3MST3"/>
<protein>
    <submittedName>
        <fullName evidence="2">S1 RNA-binding domain-containing protein</fullName>
    </submittedName>
</protein>
<dbReference type="InterPro" id="IPR010994">
    <property type="entry name" value="RuvA_2-like"/>
</dbReference>
<dbReference type="InterPro" id="IPR044146">
    <property type="entry name" value="S1_Tex"/>
</dbReference>
<evidence type="ECO:0000313" key="3">
    <source>
        <dbReference type="Proteomes" id="UP000305511"/>
    </source>
</evidence>
<dbReference type="SMART" id="SM00732">
    <property type="entry name" value="YqgFc"/>
    <property type="match status" value="1"/>
</dbReference>
<dbReference type="InterPro" id="IPR012337">
    <property type="entry name" value="RNaseH-like_sf"/>
</dbReference>
<dbReference type="GO" id="GO:0003729">
    <property type="term" value="F:mRNA binding"/>
    <property type="evidence" value="ECO:0007669"/>
    <property type="project" value="UniProtKB-ARBA"/>
</dbReference>
<dbReference type="GO" id="GO:0006139">
    <property type="term" value="P:nucleobase-containing compound metabolic process"/>
    <property type="evidence" value="ECO:0007669"/>
    <property type="project" value="InterPro"/>
</dbReference>
<feature type="domain" description="S1 motif" evidence="1">
    <location>
        <begin position="349"/>
        <end position="418"/>
    </location>
</feature>
<sequence length="425" mass="46465">AIFGENLRNLLLQSPLKGKVVLGFDPAYRTGCKLAVVDETGKVLAIQVIYPHKPATAAKREAAGPAFKKIIEDYQVDMVAIGNGTASRESELFVAEQLKAVQRDVFYVIVNEAGASVYSASEVARKEFPDLQVEERSAVSIARRLQDPLAELVKIDPKAVGVGQYQHDVSQKRLAEQLDFVVETAVNQVGVDVNTASAQLLQHISGLNKTTAQNLVTYRDENGVFTARNQVKKVPRLGPKAFEQAIGFLRIPNGKNVLDNTGIHPESYPVAQAILEKAEIASKELGTAEAIEKLKQLPVNQLATELEVGSETLTDIIASLIQPGRDMRDEMSAPLLRKDVLTMEDLKPGMEMQGTVRNVIDFGAFVDIGVKQDGLVHISKLSTKFVKHPTDVVAVGDVVTVWVEDVDLKKGRISLTMLPRADRKE</sequence>
<dbReference type="SMART" id="SM00316">
    <property type="entry name" value="S1"/>
    <property type="match status" value="1"/>
</dbReference>
<dbReference type="Pfam" id="PF16921">
    <property type="entry name" value="Tex_YqgF"/>
    <property type="match status" value="1"/>
</dbReference>
<comment type="caution">
    <text evidence="2">The sequence shown here is derived from an EMBL/GenBank/DDBJ whole genome shotgun (WGS) entry which is preliminary data.</text>
</comment>
<organism evidence="2 3">
    <name type="scientific">Enterococcus faecalis</name>
    <name type="common">Streptococcus faecalis</name>
    <dbReference type="NCBI Taxonomy" id="1351"/>
    <lineage>
        <taxon>Bacteria</taxon>
        <taxon>Bacillati</taxon>
        <taxon>Bacillota</taxon>
        <taxon>Bacilli</taxon>
        <taxon>Lactobacillales</taxon>
        <taxon>Enterococcaceae</taxon>
        <taxon>Enterococcus</taxon>
    </lineage>
</organism>
<dbReference type="SUPFAM" id="SSF50249">
    <property type="entry name" value="Nucleic acid-binding proteins"/>
    <property type="match status" value="1"/>
</dbReference>
<dbReference type="GO" id="GO:0003735">
    <property type="term" value="F:structural constituent of ribosome"/>
    <property type="evidence" value="ECO:0007669"/>
    <property type="project" value="TreeGrafter"/>
</dbReference>
<dbReference type="Pfam" id="PF12836">
    <property type="entry name" value="HHH_3"/>
    <property type="match status" value="1"/>
</dbReference>
<feature type="non-terminal residue" evidence="2">
    <location>
        <position position="1"/>
    </location>
</feature>
<dbReference type="InterPro" id="IPR050437">
    <property type="entry name" value="Ribos_protein_bS1-like"/>
</dbReference>
<dbReference type="Proteomes" id="UP000305511">
    <property type="component" value="Unassembled WGS sequence"/>
</dbReference>
<dbReference type="FunFam" id="2.40.50.140:FF:000051">
    <property type="entry name" value="RNA-binding transcriptional accessory protein"/>
    <property type="match status" value="1"/>
</dbReference>